<feature type="compositionally biased region" description="Low complexity" evidence="6">
    <location>
        <begin position="419"/>
        <end position="453"/>
    </location>
</feature>
<dbReference type="GO" id="GO:0030154">
    <property type="term" value="P:cell differentiation"/>
    <property type="evidence" value="ECO:0007669"/>
    <property type="project" value="UniProtKB-KW"/>
</dbReference>
<evidence type="ECO:0000313" key="8">
    <source>
        <dbReference type="Proteomes" id="UP001372338"/>
    </source>
</evidence>
<evidence type="ECO:0000256" key="6">
    <source>
        <dbReference type="SAM" id="MobiDB-lite"/>
    </source>
</evidence>
<evidence type="ECO:0000256" key="1">
    <source>
        <dbReference type="ARBA" id="ARBA00008956"/>
    </source>
</evidence>
<comment type="caution">
    <text evidence="7">The sequence shown here is derived from an EMBL/GenBank/DDBJ whole genome shotgun (WGS) entry which is preliminary data.</text>
</comment>
<keyword evidence="4 5" id="KW-0287">Flowering</keyword>
<evidence type="ECO:0000256" key="2">
    <source>
        <dbReference type="ARBA" id="ARBA00022473"/>
    </source>
</evidence>
<dbReference type="EMBL" id="JAYWIO010000007">
    <property type="protein sequence ID" value="KAK7251580.1"/>
    <property type="molecule type" value="Genomic_DNA"/>
</dbReference>
<dbReference type="GO" id="GO:0009908">
    <property type="term" value="P:flower development"/>
    <property type="evidence" value="ECO:0007669"/>
    <property type="project" value="UniProtKB-KW"/>
</dbReference>
<accession>A0AAN9E9M3</accession>
<keyword evidence="3 5" id="KW-0221">Differentiation</keyword>
<evidence type="ECO:0000256" key="3">
    <source>
        <dbReference type="ARBA" id="ARBA00022782"/>
    </source>
</evidence>
<dbReference type="InterPro" id="IPR012474">
    <property type="entry name" value="Frigida"/>
</dbReference>
<keyword evidence="8" id="KW-1185">Reference proteome</keyword>
<name>A0AAN9E9M3_CROPI</name>
<sequence>MATQSSTNKNRVHQFFDEVEAHKRILTNCTNLFTTLENHYTSLHNSLSQKSQSLDSKLHSLQSNSSQTLTSLLLKEDSIPHRESAAAALIDEQKDSALADLRKPLPSNQDLSAALKSLCRRMDCSALMRFIVSKRKESASLRAEIAAAVAEAVDPPRLVLDAVEDFLNSKSAKSGATDKRWACGILIQALVPEPGAQSVEYSRRIVERAAGVVERWKGQLDGEAGNGTIGAAEVVMFLQMVVCFGLRGSFDDEYLTKSVMEYASRRDMAKLAATLGFGDKMIGPFFFVKVVYLLLVSFACVTNIIDELVKNGREIEAVYFASESGLTERFPPVTLLKSYLRNNRKNATTSSKKGATDDSNTSESNSIKALIKCVEDHKLESEFNLESLRRRVTQLEKNKADRKKSSASGSKPLNKRAYGSGSARGSRGSGSSSNRPAKAAKFSSYPSSSSSFSRRNLAPSLQPSPGASRFSTPYNYPTQTIYDSSTANPYAATYGTSHSQSSAGITQQHYSLPVDNLAPSGYRTSSSYPTGQTSYGGIYDGIYDYGSSAPPSYQTTYTLDQTTYRG</sequence>
<comment type="similarity">
    <text evidence="1 5">Belongs to the Frigida family.</text>
</comment>
<evidence type="ECO:0000256" key="4">
    <source>
        <dbReference type="ARBA" id="ARBA00023089"/>
    </source>
</evidence>
<evidence type="ECO:0000313" key="7">
    <source>
        <dbReference type="EMBL" id="KAK7251580.1"/>
    </source>
</evidence>
<gene>
    <name evidence="7" type="ORF">RIF29_34898</name>
</gene>
<dbReference type="Pfam" id="PF07899">
    <property type="entry name" value="Frigida"/>
    <property type="match status" value="2"/>
</dbReference>
<evidence type="ECO:0000256" key="5">
    <source>
        <dbReference type="RuleBase" id="RU364012"/>
    </source>
</evidence>
<feature type="region of interest" description="Disordered" evidence="6">
    <location>
        <begin position="395"/>
        <end position="473"/>
    </location>
</feature>
<dbReference type="AlphaFoldDB" id="A0AAN9E9M3"/>
<organism evidence="7 8">
    <name type="scientific">Crotalaria pallida</name>
    <name type="common">Smooth rattlebox</name>
    <name type="synonym">Crotalaria striata</name>
    <dbReference type="NCBI Taxonomy" id="3830"/>
    <lineage>
        <taxon>Eukaryota</taxon>
        <taxon>Viridiplantae</taxon>
        <taxon>Streptophyta</taxon>
        <taxon>Embryophyta</taxon>
        <taxon>Tracheophyta</taxon>
        <taxon>Spermatophyta</taxon>
        <taxon>Magnoliopsida</taxon>
        <taxon>eudicotyledons</taxon>
        <taxon>Gunneridae</taxon>
        <taxon>Pentapetalae</taxon>
        <taxon>rosids</taxon>
        <taxon>fabids</taxon>
        <taxon>Fabales</taxon>
        <taxon>Fabaceae</taxon>
        <taxon>Papilionoideae</taxon>
        <taxon>50 kb inversion clade</taxon>
        <taxon>genistoids sensu lato</taxon>
        <taxon>core genistoids</taxon>
        <taxon>Crotalarieae</taxon>
        <taxon>Crotalaria</taxon>
    </lineage>
</organism>
<dbReference type="PANTHER" id="PTHR31791:SF10">
    <property type="entry name" value="FRIGIDA-LIKE PROTEIN"/>
    <property type="match status" value="1"/>
</dbReference>
<reference evidence="7 8" key="1">
    <citation type="submission" date="2024-01" db="EMBL/GenBank/DDBJ databases">
        <title>The genomes of 5 underutilized Papilionoideae crops provide insights into root nodulation and disease resistanc.</title>
        <authorList>
            <person name="Yuan L."/>
        </authorList>
    </citation>
    <scope>NUCLEOTIDE SEQUENCE [LARGE SCALE GENOMIC DNA]</scope>
    <source>
        <strain evidence="7">ZHUSHIDOU_FW_LH</strain>
        <tissue evidence="7">Leaf</tissue>
    </source>
</reference>
<feature type="compositionally biased region" description="Polar residues" evidence="6">
    <location>
        <begin position="459"/>
        <end position="473"/>
    </location>
</feature>
<proteinExistence type="inferred from homology"/>
<dbReference type="Proteomes" id="UP001372338">
    <property type="component" value="Unassembled WGS sequence"/>
</dbReference>
<keyword evidence="2 5" id="KW-0217">Developmental protein</keyword>
<protein>
    <recommendedName>
        <fullName evidence="5">FRIGIDA-like protein</fullName>
    </recommendedName>
</protein>
<dbReference type="PANTHER" id="PTHR31791">
    <property type="entry name" value="FRIGIDA-LIKE PROTEIN 3-RELATED"/>
    <property type="match status" value="1"/>
</dbReference>